<gene>
    <name evidence="2" type="ORF">ABM479_35430</name>
</gene>
<accession>A0AAU7S6T8</accession>
<protein>
    <submittedName>
        <fullName evidence="2">Uncharacterized protein</fullName>
    </submittedName>
</protein>
<evidence type="ECO:0000256" key="1">
    <source>
        <dbReference type="SAM" id="MobiDB-lite"/>
    </source>
</evidence>
<feature type="compositionally biased region" description="Gly residues" evidence="1">
    <location>
        <begin position="12"/>
        <end position="55"/>
    </location>
</feature>
<reference evidence="2" key="1">
    <citation type="submission" date="2024-06" db="EMBL/GenBank/DDBJ databases">
        <authorList>
            <person name="Li T."/>
            <person name="Gao R."/>
        </authorList>
    </citation>
    <scope>NUCLEOTIDE SEQUENCE</scope>
    <source>
        <strain evidence="2">ZPR3</strain>
        <plasmid evidence="2">unnamed5</plasmid>
    </source>
</reference>
<proteinExistence type="predicted"/>
<dbReference type="RefSeq" id="WP_349963433.1">
    <property type="nucleotide sequence ID" value="NZ_CP157965.1"/>
</dbReference>
<dbReference type="EMBL" id="CP157965">
    <property type="protein sequence ID" value="XBT98137.1"/>
    <property type="molecule type" value="Genomic_DNA"/>
</dbReference>
<feature type="region of interest" description="Disordered" evidence="1">
    <location>
        <begin position="1"/>
        <end position="67"/>
    </location>
</feature>
<feature type="region of interest" description="Disordered" evidence="1">
    <location>
        <begin position="102"/>
        <end position="125"/>
    </location>
</feature>
<name>A0AAU7S6T8_9HYPH</name>
<keyword evidence="2" id="KW-0614">Plasmid</keyword>
<geneLocation type="plasmid" evidence="2">
    <name>unnamed5</name>
</geneLocation>
<evidence type="ECO:0000313" key="2">
    <source>
        <dbReference type="EMBL" id="XBT98137.1"/>
    </source>
</evidence>
<sequence>MRELSMREMGSIFGGEMGGGGAASGSGGGSSSGSDRGGGSNNGSSGGGNGSGGTQYAGTTPLGVPLVVNPQTGQIQQSTWSTVFKGLTYAQAQAIAAKDPVFSTEWNHDGQPSSNGSGRGTSGGR</sequence>
<dbReference type="AlphaFoldDB" id="A0AAU7S6T8"/>
<organism evidence="2">
    <name type="scientific">Rhizobium sp. ZPR3</name>
    <dbReference type="NCBI Taxonomy" id="3158967"/>
    <lineage>
        <taxon>Bacteria</taxon>
        <taxon>Pseudomonadati</taxon>
        <taxon>Pseudomonadota</taxon>
        <taxon>Alphaproteobacteria</taxon>
        <taxon>Hyphomicrobiales</taxon>
        <taxon>Rhizobiaceae</taxon>
        <taxon>Rhizobium/Agrobacterium group</taxon>
        <taxon>Rhizobium</taxon>
    </lineage>
</organism>